<name>A0A915KWU6_ROMCU</name>
<keyword evidence="2" id="KW-1185">Reference proteome</keyword>
<protein>
    <submittedName>
        <fullName evidence="3">Uncharacterized protein</fullName>
    </submittedName>
</protein>
<proteinExistence type="predicted"/>
<feature type="compositionally biased region" description="Basic and acidic residues" evidence="1">
    <location>
        <begin position="46"/>
        <end position="70"/>
    </location>
</feature>
<accession>A0A915KWU6</accession>
<reference evidence="3" key="1">
    <citation type="submission" date="2022-11" db="UniProtKB">
        <authorList>
            <consortium name="WormBaseParasite"/>
        </authorList>
    </citation>
    <scope>IDENTIFICATION</scope>
</reference>
<evidence type="ECO:0000313" key="2">
    <source>
        <dbReference type="Proteomes" id="UP000887565"/>
    </source>
</evidence>
<feature type="region of interest" description="Disordered" evidence="1">
    <location>
        <begin position="1"/>
        <end position="93"/>
    </location>
</feature>
<evidence type="ECO:0000313" key="3">
    <source>
        <dbReference type="WBParaSite" id="nRc.2.0.1.t41995-RA"/>
    </source>
</evidence>
<dbReference type="Proteomes" id="UP000887565">
    <property type="component" value="Unplaced"/>
</dbReference>
<dbReference type="WBParaSite" id="nRc.2.0.1.t41995-RA">
    <property type="protein sequence ID" value="nRc.2.0.1.t41995-RA"/>
    <property type="gene ID" value="nRc.2.0.1.g41995"/>
</dbReference>
<organism evidence="2 3">
    <name type="scientific">Romanomermis culicivorax</name>
    <name type="common">Nematode worm</name>
    <dbReference type="NCBI Taxonomy" id="13658"/>
    <lineage>
        <taxon>Eukaryota</taxon>
        <taxon>Metazoa</taxon>
        <taxon>Ecdysozoa</taxon>
        <taxon>Nematoda</taxon>
        <taxon>Enoplea</taxon>
        <taxon>Dorylaimia</taxon>
        <taxon>Mermithida</taxon>
        <taxon>Mermithoidea</taxon>
        <taxon>Mermithidae</taxon>
        <taxon>Romanomermis</taxon>
    </lineage>
</organism>
<feature type="compositionally biased region" description="Basic and acidic residues" evidence="1">
    <location>
        <begin position="82"/>
        <end position="93"/>
    </location>
</feature>
<sequence length="93" mass="11427">MPDKDRKQKHESRQCDEKCHEKSVSKEKRRRENDEESECRRQKKCERREESCERKHEGEKGTKEHKDSRKSQSRKRMPAYFQHDDRLDVSYSS</sequence>
<evidence type="ECO:0000256" key="1">
    <source>
        <dbReference type="SAM" id="MobiDB-lite"/>
    </source>
</evidence>
<dbReference type="AlphaFoldDB" id="A0A915KWU6"/>
<feature type="compositionally biased region" description="Basic and acidic residues" evidence="1">
    <location>
        <begin position="1"/>
        <end position="33"/>
    </location>
</feature>